<organism evidence="1 2">
    <name type="scientific">Nocardia aobensis</name>
    <dbReference type="NCBI Taxonomy" id="257277"/>
    <lineage>
        <taxon>Bacteria</taxon>
        <taxon>Bacillati</taxon>
        <taxon>Actinomycetota</taxon>
        <taxon>Actinomycetes</taxon>
        <taxon>Mycobacteriales</taxon>
        <taxon>Nocardiaceae</taxon>
        <taxon>Nocardia</taxon>
    </lineage>
</organism>
<keyword evidence="2" id="KW-1185">Reference proteome</keyword>
<proteinExistence type="predicted"/>
<comment type="caution">
    <text evidence="1">The sequence shown here is derived from an EMBL/GenBank/DDBJ whole genome shotgun (WGS) entry which is preliminary data.</text>
</comment>
<evidence type="ECO:0000313" key="2">
    <source>
        <dbReference type="Proteomes" id="UP001601442"/>
    </source>
</evidence>
<dbReference type="Proteomes" id="UP001601442">
    <property type="component" value="Unassembled WGS sequence"/>
</dbReference>
<gene>
    <name evidence="1" type="ORF">ACFYU5_31330</name>
</gene>
<name>A0ABW6PCN2_9NOCA</name>
<protein>
    <submittedName>
        <fullName evidence="1">Uncharacterized protein</fullName>
    </submittedName>
</protein>
<dbReference type="RefSeq" id="WP_146161371.1">
    <property type="nucleotide sequence ID" value="NZ_JBIAMT010000007.1"/>
</dbReference>
<dbReference type="EMBL" id="JBIAMT010000007">
    <property type="protein sequence ID" value="MFF0500926.1"/>
    <property type="molecule type" value="Genomic_DNA"/>
</dbReference>
<reference evidence="1 2" key="1">
    <citation type="submission" date="2024-10" db="EMBL/GenBank/DDBJ databases">
        <title>The Natural Products Discovery Center: Release of the First 8490 Sequenced Strains for Exploring Actinobacteria Biosynthetic Diversity.</title>
        <authorList>
            <person name="Kalkreuter E."/>
            <person name="Kautsar S.A."/>
            <person name="Yang D."/>
            <person name="Bader C.D."/>
            <person name="Teijaro C.N."/>
            <person name="Fluegel L."/>
            <person name="Davis C.M."/>
            <person name="Simpson J.R."/>
            <person name="Lauterbach L."/>
            <person name="Steele A.D."/>
            <person name="Gui C."/>
            <person name="Meng S."/>
            <person name="Li G."/>
            <person name="Viehrig K."/>
            <person name="Ye F."/>
            <person name="Su P."/>
            <person name="Kiefer A.F."/>
            <person name="Nichols A."/>
            <person name="Cepeda A.J."/>
            <person name="Yan W."/>
            <person name="Fan B."/>
            <person name="Jiang Y."/>
            <person name="Adhikari A."/>
            <person name="Zheng C.-J."/>
            <person name="Schuster L."/>
            <person name="Cowan T.M."/>
            <person name="Smanski M.J."/>
            <person name="Chevrette M.G."/>
            <person name="De Carvalho L.P.S."/>
            <person name="Shen B."/>
        </authorList>
    </citation>
    <scope>NUCLEOTIDE SEQUENCE [LARGE SCALE GENOMIC DNA]</scope>
    <source>
        <strain evidence="1 2">NPDC004119</strain>
    </source>
</reference>
<accession>A0ABW6PCN2</accession>
<evidence type="ECO:0000313" key="1">
    <source>
        <dbReference type="EMBL" id="MFF0500926.1"/>
    </source>
</evidence>
<sequence>MTELKSVGIFSEMYRSAGRELPRLSDSYTTRIIGDREQIADYMAACTPIFDVLEDVVDLVEGREWIRSGPTLISDGAWIWRLDSIHYLRHYSLDIPQEFLEHVRNREYRPATDVDASAPAFDDAISAYF</sequence>